<dbReference type="AlphaFoldDB" id="A0A9P9DY14"/>
<dbReference type="SUPFAM" id="SSF53474">
    <property type="entry name" value="alpha/beta-Hydrolases"/>
    <property type="match status" value="1"/>
</dbReference>
<evidence type="ECO:0000313" key="3">
    <source>
        <dbReference type="EMBL" id="KAH7127343.1"/>
    </source>
</evidence>
<dbReference type="PANTHER" id="PTHR48081:SF31">
    <property type="entry name" value="STERYL ACETYL HYDROLASE MUG81-RELATED"/>
    <property type="match status" value="1"/>
</dbReference>
<name>A0A9P9DY14_9HYPO</name>
<dbReference type="InterPro" id="IPR050300">
    <property type="entry name" value="GDXG_lipolytic_enzyme"/>
</dbReference>
<dbReference type="Proteomes" id="UP000738349">
    <property type="component" value="Unassembled WGS sequence"/>
</dbReference>
<dbReference type="Gene3D" id="3.40.50.1820">
    <property type="entry name" value="alpha/beta hydrolase"/>
    <property type="match status" value="1"/>
</dbReference>
<proteinExistence type="predicted"/>
<protein>
    <submittedName>
        <fullName evidence="3">Alpha/Beta hydrolase protein</fullName>
    </submittedName>
</protein>
<dbReference type="OrthoDB" id="2152029at2759"/>
<evidence type="ECO:0000259" key="2">
    <source>
        <dbReference type="Pfam" id="PF07859"/>
    </source>
</evidence>
<feature type="domain" description="Alpha/beta hydrolase fold-3" evidence="2">
    <location>
        <begin position="17"/>
        <end position="231"/>
    </location>
</feature>
<accession>A0A9P9DY14</accession>
<reference evidence="3" key="1">
    <citation type="journal article" date="2021" name="Nat. Commun.">
        <title>Genetic determinants of endophytism in the Arabidopsis root mycobiome.</title>
        <authorList>
            <person name="Mesny F."/>
            <person name="Miyauchi S."/>
            <person name="Thiergart T."/>
            <person name="Pickel B."/>
            <person name="Atanasova L."/>
            <person name="Karlsson M."/>
            <person name="Huettel B."/>
            <person name="Barry K.W."/>
            <person name="Haridas S."/>
            <person name="Chen C."/>
            <person name="Bauer D."/>
            <person name="Andreopoulos W."/>
            <person name="Pangilinan J."/>
            <person name="LaButti K."/>
            <person name="Riley R."/>
            <person name="Lipzen A."/>
            <person name="Clum A."/>
            <person name="Drula E."/>
            <person name="Henrissat B."/>
            <person name="Kohler A."/>
            <person name="Grigoriev I.V."/>
            <person name="Martin F.M."/>
            <person name="Hacquard S."/>
        </authorList>
    </citation>
    <scope>NUCLEOTIDE SEQUENCE</scope>
    <source>
        <strain evidence="3">MPI-CAGE-AT-0147</strain>
    </source>
</reference>
<evidence type="ECO:0000313" key="4">
    <source>
        <dbReference type="Proteomes" id="UP000738349"/>
    </source>
</evidence>
<dbReference type="Pfam" id="PF07859">
    <property type="entry name" value="Abhydrolase_3"/>
    <property type="match status" value="1"/>
</dbReference>
<dbReference type="EMBL" id="JAGMUV010000019">
    <property type="protein sequence ID" value="KAH7127343.1"/>
    <property type="molecule type" value="Genomic_DNA"/>
</dbReference>
<organism evidence="3 4">
    <name type="scientific">Dactylonectria macrodidyma</name>
    <dbReference type="NCBI Taxonomy" id="307937"/>
    <lineage>
        <taxon>Eukaryota</taxon>
        <taxon>Fungi</taxon>
        <taxon>Dikarya</taxon>
        <taxon>Ascomycota</taxon>
        <taxon>Pezizomycotina</taxon>
        <taxon>Sordariomycetes</taxon>
        <taxon>Hypocreomycetidae</taxon>
        <taxon>Hypocreales</taxon>
        <taxon>Nectriaceae</taxon>
        <taxon>Dactylonectria</taxon>
    </lineage>
</organism>
<dbReference type="InterPro" id="IPR013094">
    <property type="entry name" value="AB_hydrolase_3"/>
</dbReference>
<dbReference type="GO" id="GO:0016787">
    <property type="term" value="F:hydrolase activity"/>
    <property type="evidence" value="ECO:0007669"/>
    <property type="project" value="UniProtKB-KW"/>
</dbReference>
<gene>
    <name evidence="3" type="ORF">EDB81DRAFT_846247</name>
</gene>
<keyword evidence="1 3" id="KW-0378">Hydrolase</keyword>
<dbReference type="InterPro" id="IPR029058">
    <property type="entry name" value="AB_hydrolase_fold"/>
</dbReference>
<keyword evidence="4" id="KW-1185">Reference proteome</keyword>
<sequence>MGAKIHWFNDLNCDYLILYFHGGGFGLPPNEGHPKFLIECQEKLSQKGKRVAIALLEYSLTPESQYPTQPQQALLALQQVLKKGFDPSNIVLGGDSAGGNLTLAVLSLLSHPAPPFPTVKLTAPLRGALLISPWVSFSTQSESFQSCAHRDYVNKLQVFEWADAYCPSPIRNEYSEPARAGSDWWKGLPVQEVLVLAGGMEVFHDDVKTLGTNLTAAGVKLKVIECENHTHIECILDAVAGLEPGQMAYAIWDWLDITF</sequence>
<evidence type="ECO:0000256" key="1">
    <source>
        <dbReference type="ARBA" id="ARBA00022801"/>
    </source>
</evidence>
<dbReference type="PANTHER" id="PTHR48081">
    <property type="entry name" value="AB HYDROLASE SUPERFAMILY PROTEIN C4A8.06C"/>
    <property type="match status" value="1"/>
</dbReference>
<comment type="caution">
    <text evidence="3">The sequence shown here is derived from an EMBL/GenBank/DDBJ whole genome shotgun (WGS) entry which is preliminary data.</text>
</comment>